<dbReference type="AlphaFoldDB" id="A0AAW5WW70"/>
<keyword evidence="7" id="KW-1185">Reference proteome</keyword>
<evidence type="ECO:0000313" key="6">
    <source>
        <dbReference type="EMBL" id="MCZ9677927.1"/>
    </source>
</evidence>
<dbReference type="Gene3D" id="2.60.120.10">
    <property type="entry name" value="Jelly Rolls"/>
    <property type="match status" value="1"/>
</dbReference>
<comment type="caution">
    <text evidence="6">The sequence shown here is derived from an EMBL/GenBank/DDBJ whole genome shotgun (WGS) entry which is preliminary data.</text>
</comment>
<dbReference type="EMBL" id="JAKHEY010000002">
    <property type="protein sequence ID" value="MCZ9677927.1"/>
    <property type="molecule type" value="Genomic_DNA"/>
</dbReference>
<reference evidence="6" key="1">
    <citation type="submission" date="2022-01" db="EMBL/GenBank/DDBJ databases">
        <title>STING isolate genome collection.</title>
        <authorList>
            <person name="France M."/>
            <person name="Rutt L."/>
            <person name="Humphrys M."/>
            <person name="Ravel J."/>
        </authorList>
    </citation>
    <scope>NUCLEOTIDE SEQUENCE</scope>
    <source>
        <strain evidence="6">C0081E5</strain>
    </source>
</reference>
<dbReference type="InterPro" id="IPR014710">
    <property type="entry name" value="RmlC-like_jellyroll"/>
</dbReference>
<evidence type="ECO:0000313" key="5">
    <source>
        <dbReference type="EMBL" id="MCZ3621842.1"/>
    </source>
</evidence>
<dbReference type="SMART" id="SM00342">
    <property type="entry name" value="HTH_ARAC"/>
    <property type="match status" value="1"/>
</dbReference>
<dbReference type="Proteomes" id="UP001211566">
    <property type="component" value="Unassembled WGS sequence"/>
</dbReference>
<dbReference type="GO" id="GO:0003700">
    <property type="term" value="F:DNA-binding transcription factor activity"/>
    <property type="evidence" value="ECO:0007669"/>
    <property type="project" value="InterPro"/>
</dbReference>
<name>A0AAW5WW70_9LACO</name>
<evidence type="ECO:0000259" key="4">
    <source>
        <dbReference type="PROSITE" id="PS01124"/>
    </source>
</evidence>
<gene>
    <name evidence="5" type="ORF">L2772_03020</name>
    <name evidence="6" type="ORF">L2Z99_02365</name>
</gene>
<dbReference type="PROSITE" id="PS01124">
    <property type="entry name" value="HTH_ARAC_FAMILY_2"/>
    <property type="match status" value="1"/>
</dbReference>
<evidence type="ECO:0000313" key="7">
    <source>
        <dbReference type="Proteomes" id="UP001211420"/>
    </source>
</evidence>
<dbReference type="EMBL" id="JAKHPW010000002">
    <property type="protein sequence ID" value="MCZ3621842.1"/>
    <property type="molecule type" value="Genomic_DNA"/>
</dbReference>
<evidence type="ECO:0000256" key="1">
    <source>
        <dbReference type="ARBA" id="ARBA00023015"/>
    </source>
</evidence>
<evidence type="ECO:0000256" key="2">
    <source>
        <dbReference type="ARBA" id="ARBA00023125"/>
    </source>
</evidence>
<dbReference type="GO" id="GO:0043565">
    <property type="term" value="F:sequence-specific DNA binding"/>
    <property type="evidence" value="ECO:0007669"/>
    <property type="project" value="InterPro"/>
</dbReference>
<dbReference type="RefSeq" id="WP_269254455.1">
    <property type="nucleotide sequence ID" value="NZ_JAKHEY010000002.1"/>
</dbReference>
<dbReference type="Pfam" id="PF02311">
    <property type="entry name" value="AraC_binding"/>
    <property type="match status" value="1"/>
</dbReference>
<dbReference type="Pfam" id="PF12833">
    <property type="entry name" value="HTH_18"/>
    <property type="match status" value="1"/>
</dbReference>
<dbReference type="PANTHER" id="PTHR43280:SF28">
    <property type="entry name" value="HTH-TYPE TRANSCRIPTIONAL ACTIVATOR RHAS"/>
    <property type="match status" value="1"/>
</dbReference>
<dbReference type="Gene3D" id="1.10.10.60">
    <property type="entry name" value="Homeodomain-like"/>
    <property type="match status" value="1"/>
</dbReference>
<keyword evidence="1" id="KW-0805">Transcription regulation</keyword>
<keyword evidence="2" id="KW-0238">DNA-binding</keyword>
<reference evidence="5 7" key="2">
    <citation type="submission" date="2022-01" db="EMBL/GenBank/DDBJ databases">
        <title>VMRC isolate genome collection.</title>
        <authorList>
            <person name="France M."/>
            <person name="Rutt L."/>
            <person name="Humphrys M."/>
            <person name="Ravel J."/>
        </authorList>
    </citation>
    <scope>NUCLEOTIDE SEQUENCE [LARGE SCALE GENOMIC DNA]</scope>
    <source>
        <strain evidence="5 7">C0172B4</strain>
    </source>
</reference>
<evidence type="ECO:0000313" key="8">
    <source>
        <dbReference type="Proteomes" id="UP001211566"/>
    </source>
</evidence>
<sequence>MPMYEHEIVKPVGQLSIWYHVFENSQSWNTYVPAHWHRGIELSYIERGSIDDFRIVDEHFTSKSGRILVVNTQELHSIKTQVKQNDLALSIIYPYSYVEGLFPEINNYRIEINQPDNFTELQKLAYLNIKSQLIQFIATAHSNSNDRNIRLSIISLEILDNLLNNFIQKRKQLPAKKEAVTQRLQEIVEYITTNLKQDLSLEIIANECHISREYLARFFKKNMAMTVAEYIRYRRAISARKDLLSSNATLTKIAIDNGFSGIRSMNRALQEFYHEDAKEIRKREQK</sequence>
<feature type="domain" description="HTH araC/xylS-type" evidence="4">
    <location>
        <begin position="185"/>
        <end position="283"/>
    </location>
</feature>
<evidence type="ECO:0000256" key="3">
    <source>
        <dbReference type="ARBA" id="ARBA00023163"/>
    </source>
</evidence>
<dbReference type="InterPro" id="IPR009057">
    <property type="entry name" value="Homeodomain-like_sf"/>
</dbReference>
<dbReference type="InterPro" id="IPR018060">
    <property type="entry name" value="HTH_AraC"/>
</dbReference>
<keyword evidence="3" id="KW-0804">Transcription</keyword>
<dbReference type="InterPro" id="IPR003313">
    <property type="entry name" value="AraC-bd"/>
</dbReference>
<dbReference type="Proteomes" id="UP001211420">
    <property type="component" value="Unassembled WGS sequence"/>
</dbReference>
<protein>
    <submittedName>
        <fullName evidence="6">AraC family transcriptional regulator</fullName>
    </submittedName>
</protein>
<dbReference type="SUPFAM" id="SSF46689">
    <property type="entry name" value="Homeodomain-like"/>
    <property type="match status" value="1"/>
</dbReference>
<dbReference type="PANTHER" id="PTHR43280">
    <property type="entry name" value="ARAC-FAMILY TRANSCRIPTIONAL REGULATOR"/>
    <property type="match status" value="1"/>
</dbReference>
<proteinExistence type="predicted"/>
<accession>A0AAW5WW70</accession>
<organism evidence="6 8">
    <name type="scientific">Lactobacillus mulieris</name>
    <dbReference type="NCBI Taxonomy" id="2508708"/>
    <lineage>
        <taxon>Bacteria</taxon>
        <taxon>Bacillati</taxon>
        <taxon>Bacillota</taxon>
        <taxon>Bacilli</taxon>
        <taxon>Lactobacillales</taxon>
        <taxon>Lactobacillaceae</taxon>
        <taxon>Lactobacillus</taxon>
    </lineage>
</organism>